<dbReference type="EMBL" id="BIFS01000001">
    <property type="protein sequence ID" value="GCE21718.1"/>
    <property type="molecule type" value="Genomic_DNA"/>
</dbReference>
<protein>
    <recommendedName>
        <fullName evidence="3">Luciferase-like domain-containing protein</fullName>
    </recommendedName>
</protein>
<evidence type="ECO:0000313" key="2">
    <source>
        <dbReference type="Proteomes" id="UP000287188"/>
    </source>
</evidence>
<name>A0A402ARJ0_9CHLR</name>
<reference evidence="2" key="1">
    <citation type="submission" date="2018-12" db="EMBL/GenBank/DDBJ databases">
        <title>Tengunoibacter tsumagoiensis gen. nov., sp. nov., Dictyobacter kobayashii sp. nov., D. alpinus sp. nov., and D. joshuensis sp. nov. and description of Dictyobacteraceae fam. nov. within the order Ktedonobacterales isolated from Tengu-no-mugimeshi.</title>
        <authorList>
            <person name="Wang C.M."/>
            <person name="Zheng Y."/>
            <person name="Sakai Y."/>
            <person name="Toyoda A."/>
            <person name="Minakuchi Y."/>
            <person name="Abe K."/>
            <person name="Yokota A."/>
            <person name="Yabe S."/>
        </authorList>
    </citation>
    <scope>NUCLEOTIDE SEQUENCE [LARGE SCALE GENOMIC DNA]</scope>
    <source>
        <strain evidence="2">Uno11</strain>
    </source>
</reference>
<gene>
    <name evidence="1" type="ORF">KDK_55180</name>
</gene>
<dbReference type="Gene3D" id="3.20.20.30">
    <property type="entry name" value="Luciferase-like domain"/>
    <property type="match status" value="1"/>
</dbReference>
<dbReference type="AlphaFoldDB" id="A0A402ARJ0"/>
<dbReference type="GO" id="GO:0016705">
    <property type="term" value="F:oxidoreductase activity, acting on paired donors, with incorporation or reduction of molecular oxygen"/>
    <property type="evidence" value="ECO:0007669"/>
    <property type="project" value="InterPro"/>
</dbReference>
<dbReference type="InterPro" id="IPR036661">
    <property type="entry name" value="Luciferase-like_sf"/>
</dbReference>
<accession>A0A402ARJ0</accession>
<evidence type="ECO:0000313" key="1">
    <source>
        <dbReference type="EMBL" id="GCE21718.1"/>
    </source>
</evidence>
<evidence type="ECO:0008006" key="3">
    <source>
        <dbReference type="Google" id="ProtNLM"/>
    </source>
</evidence>
<dbReference type="SUPFAM" id="SSF51679">
    <property type="entry name" value="Bacterial luciferase-like"/>
    <property type="match status" value="1"/>
</dbReference>
<keyword evidence="2" id="KW-1185">Reference proteome</keyword>
<organism evidence="1 2">
    <name type="scientific">Dictyobacter kobayashii</name>
    <dbReference type="NCBI Taxonomy" id="2014872"/>
    <lineage>
        <taxon>Bacteria</taxon>
        <taxon>Bacillati</taxon>
        <taxon>Chloroflexota</taxon>
        <taxon>Ktedonobacteria</taxon>
        <taxon>Ktedonobacterales</taxon>
        <taxon>Dictyobacteraceae</taxon>
        <taxon>Dictyobacter</taxon>
    </lineage>
</organism>
<proteinExistence type="predicted"/>
<dbReference type="Proteomes" id="UP000287188">
    <property type="component" value="Unassembled WGS sequence"/>
</dbReference>
<sequence>MVAHVLAAMSDDHQAVLEATRKQIASYGRLPFYASMFADADFPVGPDGTMSDELVNSLVISGTPEAIAARFGELLSSGLDELLVLPVAVKDAASERTQLARLIGQL</sequence>
<comment type="caution">
    <text evidence="1">The sequence shown here is derived from an EMBL/GenBank/DDBJ whole genome shotgun (WGS) entry which is preliminary data.</text>
</comment>